<accession>A0ABS5UAH8</accession>
<organism evidence="1 2">
    <name type="scientific">Pelotalea chapellei</name>
    <dbReference type="NCBI Taxonomy" id="44671"/>
    <lineage>
        <taxon>Bacteria</taxon>
        <taxon>Pseudomonadati</taxon>
        <taxon>Thermodesulfobacteriota</taxon>
        <taxon>Desulfuromonadia</taxon>
        <taxon>Geobacterales</taxon>
        <taxon>Geobacteraceae</taxon>
        <taxon>Pelotalea</taxon>
    </lineage>
</organism>
<evidence type="ECO:0000313" key="2">
    <source>
        <dbReference type="Proteomes" id="UP000784128"/>
    </source>
</evidence>
<keyword evidence="2" id="KW-1185">Reference proteome</keyword>
<proteinExistence type="predicted"/>
<name>A0ABS5UAH8_9BACT</name>
<comment type="caution">
    <text evidence="1">The sequence shown here is derived from an EMBL/GenBank/DDBJ whole genome shotgun (WGS) entry which is preliminary data.</text>
</comment>
<sequence>MDTATKNKFLGRKKHLELLMSEHALKTVSNSENVDLFSQFRMSAIHLEHALLLDFANDHGLKL</sequence>
<reference evidence="1 2" key="1">
    <citation type="submission" date="2021-05" db="EMBL/GenBank/DDBJ databases">
        <title>The draft genome of Geobacter chapellei DSM 13688.</title>
        <authorList>
            <person name="Xu Z."/>
            <person name="Masuda Y."/>
            <person name="Itoh H."/>
            <person name="Senoo K."/>
        </authorList>
    </citation>
    <scope>NUCLEOTIDE SEQUENCE [LARGE SCALE GENOMIC DNA]</scope>
    <source>
        <strain evidence="1 2">DSM 13688</strain>
    </source>
</reference>
<dbReference type="EMBL" id="JAHDYS010000011">
    <property type="protein sequence ID" value="MBT1072658.1"/>
    <property type="molecule type" value="Genomic_DNA"/>
</dbReference>
<evidence type="ECO:0000313" key="1">
    <source>
        <dbReference type="EMBL" id="MBT1072658.1"/>
    </source>
</evidence>
<dbReference type="RefSeq" id="WP_214299864.1">
    <property type="nucleotide sequence ID" value="NZ_JAHDYS010000011.1"/>
</dbReference>
<protein>
    <submittedName>
        <fullName evidence="1">Uncharacterized protein</fullName>
    </submittedName>
</protein>
<gene>
    <name evidence="1" type="ORF">KJB30_12740</name>
</gene>
<dbReference type="Proteomes" id="UP000784128">
    <property type="component" value="Unassembled WGS sequence"/>
</dbReference>